<keyword evidence="4" id="KW-0408">Iron</keyword>
<evidence type="ECO:0000256" key="3">
    <source>
        <dbReference type="ARBA" id="ARBA00022723"/>
    </source>
</evidence>
<evidence type="ECO:0000256" key="4">
    <source>
        <dbReference type="ARBA" id="ARBA00023004"/>
    </source>
</evidence>
<dbReference type="OrthoDB" id="9808591at2"/>
<evidence type="ECO:0000259" key="6">
    <source>
        <dbReference type="Pfam" id="PF04055"/>
    </source>
</evidence>
<dbReference type="GO" id="GO:0051536">
    <property type="term" value="F:iron-sulfur cluster binding"/>
    <property type="evidence" value="ECO:0007669"/>
    <property type="project" value="UniProtKB-KW"/>
</dbReference>
<dbReference type="InterPro" id="IPR007197">
    <property type="entry name" value="rSAM"/>
</dbReference>
<dbReference type="InterPro" id="IPR058240">
    <property type="entry name" value="rSAM_sf"/>
</dbReference>
<comment type="cofactor">
    <cofactor evidence="1">
        <name>[4Fe-4S] cluster</name>
        <dbReference type="ChEBI" id="CHEBI:49883"/>
    </cofactor>
</comment>
<dbReference type="STRING" id="104663.SAMN04488121_103788"/>
<dbReference type="InterPro" id="IPR013785">
    <property type="entry name" value="Aldolase_TIM"/>
</dbReference>
<dbReference type="NCBIfam" id="TIGR03978">
    <property type="entry name" value="rSAM_paired_1"/>
    <property type="match status" value="1"/>
</dbReference>
<keyword evidence="3" id="KW-0479">Metal-binding</keyword>
<dbReference type="InterPro" id="IPR024023">
    <property type="entry name" value="rSAM_paired_HxsB"/>
</dbReference>
<feature type="domain" description="Radical SAM core" evidence="6">
    <location>
        <begin position="121"/>
        <end position="287"/>
    </location>
</feature>
<dbReference type="SFLD" id="SFLDG01067">
    <property type="entry name" value="SPASM/twitch_domain_containing"/>
    <property type="match status" value="1"/>
</dbReference>
<keyword evidence="5" id="KW-0411">Iron-sulfur</keyword>
<dbReference type="GO" id="GO:0016491">
    <property type="term" value="F:oxidoreductase activity"/>
    <property type="evidence" value="ECO:0007669"/>
    <property type="project" value="InterPro"/>
</dbReference>
<evidence type="ECO:0000313" key="7">
    <source>
        <dbReference type="EMBL" id="SDG19703.1"/>
    </source>
</evidence>
<dbReference type="CDD" id="cd01335">
    <property type="entry name" value="Radical_SAM"/>
    <property type="match status" value="1"/>
</dbReference>
<dbReference type="SFLD" id="SFLDG01384">
    <property type="entry name" value="thioether_bond_formation_requi"/>
    <property type="match status" value="1"/>
</dbReference>
<dbReference type="SFLD" id="SFLDG01386">
    <property type="entry name" value="main_SPASM_domain-containing"/>
    <property type="match status" value="1"/>
</dbReference>
<evidence type="ECO:0000256" key="5">
    <source>
        <dbReference type="ARBA" id="ARBA00023014"/>
    </source>
</evidence>
<evidence type="ECO:0000313" key="8">
    <source>
        <dbReference type="Proteomes" id="UP000199045"/>
    </source>
</evidence>
<organism evidence="7 8">
    <name type="scientific">Chitinophaga filiformis</name>
    <name type="common">Myxococcus filiformis</name>
    <name type="synonym">Flexibacter filiformis</name>
    <dbReference type="NCBI Taxonomy" id="104663"/>
    <lineage>
        <taxon>Bacteria</taxon>
        <taxon>Pseudomonadati</taxon>
        <taxon>Bacteroidota</taxon>
        <taxon>Chitinophagia</taxon>
        <taxon>Chitinophagales</taxon>
        <taxon>Chitinophagaceae</taxon>
        <taxon>Chitinophaga</taxon>
    </lineage>
</organism>
<dbReference type="SUPFAM" id="SSF102114">
    <property type="entry name" value="Radical SAM enzymes"/>
    <property type="match status" value="1"/>
</dbReference>
<dbReference type="GO" id="GO:0046872">
    <property type="term" value="F:metal ion binding"/>
    <property type="evidence" value="ECO:0007669"/>
    <property type="project" value="UniProtKB-KW"/>
</dbReference>
<dbReference type="PANTHER" id="PTHR43273:SF8">
    <property type="entry name" value="RADICAL SAM DOMAIN PROTEIN"/>
    <property type="match status" value="1"/>
</dbReference>
<proteinExistence type="predicted"/>
<keyword evidence="2" id="KW-0949">S-adenosyl-L-methionine</keyword>
<dbReference type="Proteomes" id="UP000199045">
    <property type="component" value="Unassembled WGS sequence"/>
</dbReference>
<dbReference type="AlphaFoldDB" id="A0A1G7S9N4"/>
<dbReference type="PANTHER" id="PTHR43273">
    <property type="entry name" value="ANAEROBIC SULFATASE-MATURATING ENZYME HOMOLOG ASLB-RELATED"/>
    <property type="match status" value="1"/>
</dbReference>
<name>A0A1G7S9N4_CHIFI</name>
<evidence type="ECO:0000256" key="2">
    <source>
        <dbReference type="ARBA" id="ARBA00022691"/>
    </source>
</evidence>
<dbReference type="Gene3D" id="3.20.20.70">
    <property type="entry name" value="Aldolase class I"/>
    <property type="match status" value="1"/>
</dbReference>
<dbReference type="EMBL" id="FNBN01000003">
    <property type="protein sequence ID" value="SDG19703.1"/>
    <property type="molecule type" value="Genomic_DNA"/>
</dbReference>
<sequence>METTINTPRQTRKFKDPQYYKTISADYSLLPFRFHRMADSRELLVNELGDFILVPEGTAARIIQKEINAENPEDRSLFEDLVAGFFISEKRIPDLLEVMATRYRTRKSFLDHFTSLHIFVISLRCEHTCHYCQVSRVTSDKDTFDMSRYHIDAGIDMMMQSPNPHVTMEFQGGEALLAFESIVYAVERTKAASAKHNKQVTYVICTNLAPLTDEMLQYCKENNILISTSLDGPAFIHNKNRHKPNASSYDFAVEGIRRCREVLGEDNVSALTTTTNLSLEHPLEIVDEYVRLGFCNVFLRPINPYGFATRSDRKNKYETSRFLEYYKTALDRVIAHNLDGYFLREDYATIILRKMLTPFPVGYVDLQSPAGLINNVIVFNYDGAIYASDEARMLAEMQDYTFRLGQLGRSTYNEIFYGGQAQEISQAMTNESLPGCSECAFQPYCGADPVFNHATQEDIYGYRPTSAFCQRNMWIIEHLITLMTNDPRIEKIFRSWITGKS</sequence>
<dbReference type="RefSeq" id="WP_089833594.1">
    <property type="nucleotide sequence ID" value="NZ_FNBN01000003.1"/>
</dbReference>
<reference evidence="8" key="1">
    <citation type="submission" date="2016-10" db="EMBL/GenBank/DDBJ databases">
        <authorList>
            <person name="Varghese N."/>
            <person name="Submissions S."/>
        </authorList>
    </citation>
    <scope>NUCLEOTIDE SEQUENCE [LARGE SCALE GENOMIC DNA]</scope>
    <source>
        <strain evidence="8">DSM 527</strain>
    </source>
</reference>
<protein>
    <submittedName>
        <fullName evidence="7">His-Xaa-Ser system radical SAM maturase HxsB</fullName>
    </submittedName>
</protein>
<dbReference type="Pfam" id="PF04055">
    <property type="entry name" value="Radical_SAM"/>
    <property type="match status" value="1"/>
</dbReference>
<dbReference type="InterPro" id="IPR023867">
    <property type="entry name" value="Sulphatase_maturase_rSAM"/>
</dbReference>
<gene>
    <name evidence="7" type="ORF">SAMN04488121_103788</name>
</gene>
<dbReference type="SFLD" id="SFLDS00029">
    <property type="entry name" value="Radical_SAM"/>
    <property type="match status" value="1"/>
</dbReference>
<evidence type="ECO:0000256" key="1">
    <source>
        <dbReference type="ARBA" id="ARBA00001966"/>
    </source>
</evidence>
<accession>A0A1G7S9N4</accession>